<reference evidence="3 4" key="1">
    <citation type="journal article" date="2020" name="ISME J.">
        <title>Uncovering the hidden diversity of litter-decomposition mechanisms in mushroom-forming fungi.</title>
        <authorList>
            <person name="Floudas D."/>
            <person name="Bentzer J."/>
            <person name="Ahren D."/>
            <person name="Johansson T."/>
            <person name="Persson P."/>
            <person name="Tunlid A."/>
        </authorList>
    </citation>
    <scope>NUCLEOTIDE SEQUENCE [LARGE SCALE GENOMIC DNA]</scope>
    <source>
        <strain evidence="3 4">CBS 661.87</strain>
    </source>
</reference>
<evidence type="ECO:0000313" key="4">
    <source>
        <dbReference type="Proteomes" id="UP000565441"/>
    </source>
</evidence>
<protein>
    <recommendedName>
        <fullName evidence="5">Reverse transcriptase domain-containing protein</fullName>
    </recommendedName>
</protein>
<feature type="transmembrane region" description="Helical" evidence="2">
    <location>
        <begin position="658"/>
        <end position="683"/>
    </location>
</feature>
<feature type="compositionally biased region" description="Pro residues" evidence="1">
    <location>
        <begin position="461"/>
        <end position="483"/>
    </location>
</feature>
<dbReference type="OrthoDB" id="445826at2759"/>
<keyword evidence="2" id="KW-1133">Transmembrane helix</keyword>
<gene>
    <name evidence="3" type="ORF">D9615_007876</name>
</gene>
<comment type="caution">
    <text evidence="3">The sequence shown here is derived from an EMBL/GenBank/DDBJ whole genome shotgun (WGS) entry which is preliminary data.</text>
</comment>
<feature type="region of interest" description="Disordered" evidence="1">
    <location>
        <begin position="1"/>
        <end position="32"/>
    </location>
</feature>
<keyword evidence="2" id="KW-0812">Transmembrane</keyword>
<accession>A0A8H5M0Z5</accession>
<sequence length="2339" mass="261147">MPFIPGPLQPPPVSDDRAESPPPTFDPSVRPFTGLELTVSGLDRTGPQSAIDHLKKIISNLNDQGQDLPDLQVTPGSYRTAQDCLDYATVSLSGPLKSSPRPDILEFVRKILDGVDGITALWRIQHGPDKSRQLAFTTKNKQDAATLKDKLDNIFRHQHLDVQATTIAKTGSRITYTFTSRRSVENLTANKPVIENRPGGDTIILTPIVPRYVQPVYGLEVAVTNVGGYPQAQVIIDAYIKSKYGTDAWRSSRLELDGTVYSAILRDPNVTTSFLTDPFEAFPDVNESFKPNKPDYLYNLNTASLPTITSSFRSVNEESPFVRQQLDGLAIQVQTLTHALNKITLDHHDLVEAMRTAQDRYTNMFTNTVIFQMKLSQQLLAQSDLSSLRNSLSTAQLLLSLATSEAQRKNVAQHILELNQRVSEEQRNVAALRQSADTFLNSLLPSTMSATNIVTIQSQPPLTPPGLPVPPTVSHPSPVPPDQPGSSPSPGSKKRPRHANDPDDTSQASHLSHSGASLNQDNMEVDPSLYPSLPPEVRFTLPSSSFPLSNLFNPKVTLGSFGVNLTRHVSRAHILRSYFRLSSSRSLRFLPQNYLHDPLTSLSSYMPTISPTYATHHLPSLFVLLSCLLSFLAWIPSHLVRMCPANYRASSRAPRPRFNFAFSSSLVLILLLFCSLSFVAASVPMGGSTVFRSVAINANGLADPMKVAAISDMLHSIKPNALIIGETKSSRPVSFRLNLRDYSVHENPGKPTGHRNRGKWGVIVAVHRGISCGSPLPLPASLEGRAIALDLTIPTTNNRGFNHRLIGIYAPWDPGTEPHEFWPEIADLCNTSPYSWSLHGDFNAILSYSESSASTHRISNSRVAYNSFLRATSGVDLWAQIPDRNAQQTFTYKGHNSNPDSPDADTPHIRSIIDRSAASSHGIVSGSISVLPNFIPSTDHLPTLSHLVLNPPPNIQGCPSIPSEIPPTAYSPRFRVPHKSQNHRFVAFADAVDHRLDETTLDGSLIVDDSSFDEAYHQMTDILTLAARESFDLPRSTPNTPNKPMNPTIRVILRELRRINRLISALNTLLTTGLDHYPSAPWAPRYYSSFLASVRLTHSTEEFRAYLKTLRRHLNRIRYAEEREFRREADIKQSSRKITTVLNGGSAKQLFSRHFSTLPLALSSDPSSDPELIFTGPEHVKSITQQYFTDLYHRTPRPSQDKPWMDTPSVRSIAARTTRDPFPWPQPLDLGTLRVLLSRGNARPTPGPDGWEKWFVKRLSDRALSIILRLANYIITHSHFPASLKPTNISTIHKRGPPLFLSNYRGIACNNLLLNLPFAWLNTLLGPYVAKHGIVPECQIATQPGVQGRDLISFIAQIQKHADRTRTPLYILQRDQKKGFDMLEPAGFYDAIVAYGLPRSIIDLDKSSQDHVPYRVKTAYGFTDPFIVNGVTKQGGSLSPLKCTLTTSLGNRWISDLQRDQPGEIVIRSLNSARHSIPHIPHERTALRVSMVEAMDDSLLLYSSIPLLTSMARHADRFQATYGWETEWHKSVFYAYNSPFYPNSSPNPVIPIPSVDPANPSSPRTSYNDVRVVTSHTVFLRVPVDQPDIQFQRLHDLISDFDFPPLHRRLPLTALRRLITQCLISKIRPLLAFQPLTPELAQKLDHLIALKVHDYLGFPFKFNTLLLSTPISLRGFGFPSVAVLNNALAVTGLQRDLNHHIPSFRQLAQLTLSDWTCQLNGCVSPLSTDRPLRHPSPYHTSKHIPFAWIIARSVLADLRISIFPTDLSHILEGSVSIAHLYNICRSLPSFPLPQDHIPTRTFNNFERHGFTHLEHFGHWSYDHPLLMPLTFTPTNPFSHPNSCIRRDWPLFTSWLLTLSSAIPHLSKPDPLLLLPRSTRQKMAESTVVETHLTAPPLFHHQTPDNLYASDASMIAVPFTRSSSFPSVTFAVVANKSVLCLSLSQFSKSASILYGEAYGIAAAHLLALHRHADPPQPQPRPITLFSDHLPSVKTLTSPLQSSPHKLARSPARSIYRWISDLQSRSLASNISLDLRHVKAHTDSQSPPAQLNRLADHVATTSQYSSLPVPPAPIPTFFMDEFSVFRRDVGWIECNLLRYVQNSLAYLNFSLHPTLNHFSTPIYDRRAPPNYPYTRASSSFSAVVQLYLRAHQLDTASRLSARMRSSLQPYCRFGCTSLEDARHIFVRCPRFATLREEANKTIVSATTTLLDVYRVPTHYQSCTLEHACTISHDSQSWPTGCTMYYYGVLPDIDDITSDLTRTSLPAAKLQRLRLRIAATWHTAFIRLAGRIWGIVKRAASQHPSPPPENHIRKPLITLPSHLSHIALITTSQKFSITCSDS</sequence>
<dbReference type="EMBL" id="JAACJP010000027">
    <property type="protein sequence ID" value="KAF5376641.1"/>
    <property type="molecule type" value="Genomic_DNA"/>
</dbReference>
<organism evidence="3 4">
    <name type="scientific">Tricholomella constricta</name>
    <dbReference type="NCBI Taxonomy" id="117010"/>
    <lineage>
        <taxon>Eukaryota</taxon>
        <taxon>Fungi</taxon>
        <taxon>Dikarya</taxon>
        <taxon>Basidiomycota</taxon>
        <taxon>Agaricomycotina</taxon>
        <taxon>Agaricomycetes</taxon>
        <taxon>Agaricomycetidae</taxon>
        <taxon>Agaricales</taxon>
        <taxon>Tricholomatineae</taxon>
        <taxon>Lyophyllaceae</taxon>
        <taxon>Tricholomella</taxon>
    </lineage>
</organism>
<keyword evidence="2" id="KW-0472">Membrane</keyword>
<dbReference type="Proteomes" id="UP000565441">
    <property type="component" value="Unassembled WGS sequence"/>
</dbReference>
<evidence type="ECO:0000256" key="1">
    <source>
        <dbReference type="SAM" id="MobiDB-lite"/>
    </source>
</evidence>
<dbReference type="Gene3D" id="3.60.10.10">
    <property type="entry name" value="Endonuclease/exonuclease/phosphatase"/>
    <property type="match status" value="1"/>
</dbReference>
<feature type="transmembrane region" description="Helical" evidence="2">
    <location>
        <begin position="618"/>
        <end position="637"/>
    </location>
</feature>
<feature type="region of interest" description="Disordered" evidence="1">
    <location>
        <begin position="457"/>
        <end position="529"/>
    </location>
</feature>
<evidence type="ECO:0000313" key="3">
    <source>
        <dbReference type="EMBL" id="KAF5376641.1"/>
    </source>
</evidence>
<evidence type="ECO:0008006" key="5">
    <source>
        <dbReference type="Google" id="ProtNLM"/>
    </source>
</evidence>
<proteinExistence type="predicted"/>
<keyword evidence="4" id="KW-1185">Reference proteome</keyword>
<feature type="compositionally biased region" description="Pro residues" evidence="1">
    <location>
        <begin position="1"/>
        <end position="13"/>
    </location>
</feature>
<name>A0A8H5M0Z5_9AGAR</name>
<evidence type="ECO:0000256" key="2">
    <source>
        <dbReference type="SAM" id="Phobius"/>
    </source>
</evidence>
<feature type="compositionally biased region" description="Polar residues" evidence="1">
    <location>
        <begin position="505"/>
        <end position="522"/>
    </location>
</feature>
<dbReference type="SUPFAM" id="SSF56219">
    <property type="entry name" value="DNase I-like"/>
    <property type="match status" value="1"/>
</dbReference>
<dbReference type="InterPro" id="IPR036691">
    <property type="entry name" value="Endo/exonu/phosph_ase_sf"/>
</dbReference>